<feature type="region of interest" description="Disordered" evidence="1">
    <location>
        <begin position="1864"/>
        <end position="1885"/>
    </location>
</feature>
<feature type="region of interest" description="Disordered" evidence="1">
    <location>
        <begin position="43"/>
        <end position="94"/>
    </location>
</feature>
<feature type="compositionally biased region" description="Low complexity" evidence="1">
    <location>
        <begin position="1645"/>
        <end position="1658"/>
    </location>
</feature>
<reference evidence="3" key="1">
    <citation type="submission" date="2021-06" db="EMBL/GenBank/DDBJ databases">
        <authorList>
            <person name="Arsene-Ploetze F."/>
        </authorList>
    </citation>
    <scope>NUCLEOTIDE SEQUENCE</scope>
    <source>
        <strain evidence="3">SBRY1</strain>
    </source>
</reference>
<feature type="compositionally biased region" description="Low complexity" evidence="1">
    <location>
        <begin position="1725"/>
        <end position="1738"/>
    </location>
</feature>
<feature type="region of interest" description="Disordered" evidence="1">
    <location>
        <begin position="1058"/>
        <end position="1080"/>
    </location>
</feature>
<evidence type="ECO:0000313" key="4">
    <source>
        <dbReference type="Proteomes" id="UP001153328"/>
    </source>
</evidence>
<dbReference type="NCBIfam" id="TIGR03696">
    <property type="entry name" value="Rhs_assc_core"/>
    <property type="match status" value="1"/>
</dbReference>
<comment type="caution">
    <text evidence="3">The sequence shown here is derived from an EMBL/GenBank/DDBJ whole genome shotgun (WGS) entry which is preliminary data.</text>
</comment>
<accession>A0A9W4EAH1</accession>
<dbReference type="InterPro" id="IPR050708">
    <property type="entry name" value="T6SS_VgrG/RHS"/>
</dbReference>
<dbReference type="Pfam" id="PF07591">
    <property type="entry name" value="PT-HINT"/>
    <property type="match status" value="1"/>
</dbReference>
<dbReference type="InterPro" id="IPR036844">
    <property type="entry name" value="Hint_dom_sf"/>
</dbReference>
<dbReference type="RefSeq" id="WP_205044091.1">
    <property type="nucleotide sequence ID" value="NZ_CAJVAX010000012.1"/>
</dbReference>
<dbReference type="CDD" id="cd00081">
    <property type="entry name" value="Hint"/>
    <property type="match status" value="1"/>
</dbReference>
<dbReference type="EMBL" id="CAJVAX010000012">
    <property type="protein sequence ID" value="CAG7634519.1"/>
    <property type="molecule type" value="Genomic_DNA"/>
</dbReference>
<dbReference type="SUPFAM" id="SSF51294">
    <property type="entry name" value="Hedgehog/intein (Hint) domain"/>
    <property type="match status" value="1"/>
</dbReference>
<feature type="region of interest" description="Disordered" evidence="1">
    <location>
        <begin position="1223"/>
        <end position="1253"/>
    </location>
</feature>
<name>A0A9W4EAH1_9ACTN</name>
<dbReference type="Gene3D" id="2.170.16.10">
    <property type="entry name" value="Hedgehog/Intein (Hint) domain"/>
    <property type="match status" value="1"/>
</dbReference>
<evidence type="ECO:0000259" key="2">
    <source>
        <dbReference type="SMART" id="SM00306"/>
    </source>
</evidence>
<keyword evidence="4" id="KW-1185">Reference proteome</keyword>
<dbReference type="PANTHER" id="PTHR32305:SF17">
    <property type="entry name" value="TRNA NUCLEASE WAPA"/>
    <property type="match status" value="1"/>
</dbReference>
<feature type="compositionally biased region" description="Polar residues" evidence="1">
    <location>
        <begin position="1697"/>
        <end position="1712"/>
    </location>
</feature>
<feature type="domain" description="Hint" evidence="2">
    <location>
        <begin position="2164"/>
        <end position="2265"/>
    </location>
</feature>
<dbReference type="SMART" id="SM00306">
    <property type="entry name" value="HintN"/>
    <property type="match status" value="1"/>
</dbReference>
<feature type="region of interest" description="Disordered" evidence="1">
    <location>
        <begin position="1629"/>
        <end position="1658"/>
    </location>
</feature>
<evidence type="ECO:0000313" key="3">
    <source>
        <dbReference type="EMBL" id="CAG7634519.1"/>
    </source>
</evidence>
<feature type="region of interest" description="Disordered" evidence="1">
    <location>
        <begin position="1939"/>
        <end position="2025"/>
    </location>
</feature>
<protein>
    <submittedName>
        <fullName evidence="3">RHS repeat-associated protein</fullName>
    </submittedName>
</protein>
<dbReference type="InterPro" id="IPR003587">
    <property type="entry name" value="Hint_dom_N"/>
</dbReference>
<organism evidence="3 4">
    <name type="scientific">Actinacidiphila bryophytorum</name>
    <dbReference type="NCBI Taxonomy" id="1436133"/>
    <lineage>
        <taxon>Bacteria</taxon>
        <taxon>Bacillati</taxon>
        <taxon>Actinomycetota</taxon>
        <taxon>Actinomycetes</taxon>
        <taxon>Kitasatosporales</taxon>
        <taxon>Streptomycetaceae</taxon>
        <taxon>Actinacidiphila</taxon>
    </lineage>
</organism>
<feature type="compositionally biased region" description="Gly residues" evidence="1">
    <location>
        <begin position="1991"/>
        <end position="2002"/>
    </location>
</feature>
<feature type="region of interest" description="Disordered" evidence="1">
    <location>
        <begin position="1697"/>
        <end position="1739"/>
    </location>
</feature>
<sequence length="2448" mass="255097">MGHWGQARPGVAKGRSRWTDVLTVLATVAALLGPVSAEATAQPVDPHTIWSPPDTPLPKTPSVAGHDLAPPAHNAPDRPVPAPWAGPPAAAAAATGTTTLDLPAAAAGRPRPARAAKLAVWVRPGGAAAKGVAARAADAPAAPAAAGTPVTVDVVPAATAAAAGYRGQVVALSRAAAGPAASVEVGVDVSGLDALYGADAAARSRLVAIPACALTTPQAPGCAASTPVPSHYDPATHRLVADVAVPATSAAATSASSAAASGLVLAPDISPAGGGGTYAATSLSPSAAWTAGSANGGFGYSYPIEVPPAPGGDTPTVALSYDSSSVDGMTSSTNAQSSWIGDGWDYSPGYVERSFKSCNDDGIAHSSDMCWGGYNATLSLDGQSSQLVRDDTDHDLWRLQNDDGSKVEFLSGAANGTSTGEYVKVSTSSGSTYYFGLNHLPGGDGTDPATNSAWTEPVYSPKSTDPCYDAAKGDASWCQTAWRLNLDYAVDSHGNLTTYSYAPETNYYQRGAGQNNGTGTLTSYVRDGALTSIAYGVRLPDQVAAKGTLKTPARVVFTPAPYGRCSTAGGFTCDGATLGKDNAAHWPDVPYDQNCDKGSTTCKNYGESYWSNLRLQSITTQVLSAGAYKDVDTYALSQHFPEPNDGTKPSMWLDSVTRTGDDGTPKLSLPPVTFTPVELPNRVDGTDLVPAPAIFNRPRIQTITTETGEQIQVDYRLPDCSRISGRMPASAATDTMACYNVKWYPPGSVYGADPVSDWFNRYQVDSVSQNDPVAHTRSITTSYDYGPAAWHHDDSELTDPKTRTWNDFRGYASVTAVTGGGEDGPPSQITTHYLQGMDGDDNGAGGHRSVTVKDTLGDSVTDSDWLSGQLYQTDTYDKAGGSVVAYDVSTSTASAPTATHARGSGLPDLTARFGGVRTVATSKARKKDGTWQSVATTTVSDPAHANRTVTVDRVADGQPEQCIRSSYATSSNPLITGLNDETLTVSGASACTAQPTAANTVADKRTLFDNKSFGQAGGTGNATSLQVLDHYDSSGNPVYATTGTSGYDLYGRTVSATDPNATDSAHPDGATTTTSYDSAHPGELASTVTVLSPAPGSSTDWKSVTTLDAARDLSLTSTDLNGKVTTAAYDSLGRLVKVWNPGRTSTQNPSIVYTYTVRGSDGPSAITTASLTSDAPHYNVSTDIFDGFGRQLQHQDTPGISAYHGRLLTTTVYDSQGRVRETQAARYDDSAPPGTTPSLADDDHVAGETSTDYDGLGRAVDSVFSSFAVEQWRTTTAYPGIDETDVTPPKGGTPTSTLTDSLGQTTQLWQYRTATATGKASDADVTAYTYTADGSQATQTDATTKNTWTHTFDLRGRQISATDPDTGKASSTYDADSRVKSVTDARGITLTYDYDLIGRKTAEYSTTPPSTAKVQLGAWTYDTVDGAKGEPVSSTRYLNGDTSKPYTSTATGYDSGYRATGTTVSLPSSEGALAGPFTTTSTYNQINGTLTSSRTDARGNLPAETVTYSYDTNGALLGFGSTASVYDLSTDYDAFGRPVRTTVNPWGTEVVATDNYDQATGSLLSSYLDKQTAGTGAVQQTTYTHNAAGQTTAIQNIADNTPSQTDLQCFGYDYLGRLTTAWTDTGGLTTKPQPSVPGVGGCKNSTPTSGAATGATTVGGPAPYWTSYGYDTVGNRKQLVQHDITGDTAKDVTTTQVFAPAGQRNTPSTAQSTGGGTGGPHALMSTTSTGPGSPGATSYQYDALGDTTAVSGTAGTTSMTWNAEDKLDSVTTAGTVGSTTYVYDADGNQLLRRNPGKTTLNLGGDELTLDTATGAVTDVRTYALPNGLSAVRQATGTAGLTWQLSDNHGTATLSLDAASLTETRRPVDPFGNTRGTKPASWAGDHGFVGGTQDPVTGLTNLGAREYQTSTGRFLNPDPVMDGTRPQQWNAYAYADNNPVNLADPAGTDPAGTQNSCQYDQSECGPHPGGGKSDPPRCNGRPPCASNPAGDAGTGSGGSGSGGKSKPKKAGGFTIGTAQDGQPTLDGIRLPTVTELYRMDPYAPNRNYGQILEDWAHGKCDWDGDAAGVAQFCKHAREAGLLGDDSGIKLTWADLDPFGVIDTYNCIKHGKSCGSAAMDIGMDLLFQSESKEAAKVAERAAAKAAEDAAEGDGAKALEDFLKCSSNSFPGDTPVLMAAGGTEPISRLAVGDEVMATDPITGLTGPHKVTRVIRTLTDTDFTDLTVGTPGGPAVITSTQHHPYWDVTRHRWVDAAELHAGDRLRTADGRTVQASRIRNYTGHIVTYNLTVDRVHTYYVQAGSAPVLVHNNSCPVFPNQMNDPEILAKELADAAAAGVSPLSVGSHAFHDAVSKGGTYLWAVGENGELRIIADVSDKIKHSVLFDGADVRGAGKVVFENGEVSMIDNESGHYWPFFTEEDTSQFLPSGADAFRNAGVNVPESAVTPFDRDW</sequence>
<feature type="region of interest" description="Disordered" evidence="1">
    <location>
        <begin position="1279"/>
        <end position="1300"/>
    </location>
</feature>
<dbReference type="PANTHER" id="PTHR32305">
    <property type="match status" value="1"/>
</dbReference>
<dbReference type="Gene3D" id="2.180.10.10">
    <property type="entry name" value="RHS repeat-associated core"/>
    <property type="match status" value="2"/>
</dbReference>
<dbReference type="InterPro" id="IPR022385">
    <property type="entry name" value="Rhs_assc_core"/>
</dbReference>
<feature type="compositionally biased region" description="Polar residues" evidence="1">
    <location>
        <begin position="1950"/>
        <end position="1960"/>
    </location>
</feature>
<gene>
    <name evidence="3" type="ORF">SBRY_21084</name>
</gene>
<dbReference type="Proteomes" id="UP001153328">
    <property type="component" value="Unassembled WGS sequence"/>
</dbReference>
<proteinExistence type="predicted"/>
<evidence type="ECO:0000256" key="1">
    <source>
        <dbReference type="SAM" id="MobiDB-lite"/>
    </source>
</evidence>